<evidence type="ECO:0000256" key="1">
    <source>
        <dbReference type="ARBA" id="ARBA00022737"/>
    </source>
</evidence>
<feature type="transmembrane region" description="Helical" evidence="5">
    <location>
        <begin position="18"/>
        <end position="34"/>
    </location>
</feature>
<dbReference type="Pfam" id="PF14559">
    <property type="entry name" value="TPR_19"/>
    <property type="match status" value="1"/>
</dbReference>
<feature type="compositionally biased region" description="Polar residues" evidence="4">
    <location>
        <begin position="59"/>
        <end position="71"/>
    </location>
</feature>
<keyword evidence="1" id="KW-0677">Repeat</keyword>
<keyword evidence="5" id="KW-0812">Transmembrane</keyword>
<protein>
    <submittedName>
        <fullName evidence="6">Tetratricopeptide repeat protein</fullName>
    </submittedName>
</protein>
<sequence length="288" mass="32278">MDSVELSMIKNHTMKRHSLILIVIAIALTGFLYYRPKVVVKNEAKANRDKVSDNKPAASDNSKPDITTQAPKLSAEEEKEIGDLKQKLATATDKVVVFNEIAEVFAKGNRFDSAAVYVEKIAVAQPTTEHWMRAGDAYYQAFTLALKPENVEYLAGKTRAAYNKVLEKSPRQLQAKTNLAMTYVQTDSPMQAIAMLREVLAEEPNFEPALMNMGVLSMQSNQYAKAADRFRQVLRINPNNVNAQFGLGYSLLELGEKEQAKKLLLDLKQKVKEPTLLEELNKTLESIK</sequence>
<reference evidence="6 7" key="1">
    <citation type="submission" date="2019-02" db="EMBL/GenBank/DDBJ databases">
        <title>Bacterial novel species Emticicia sp. 17J42-9 isolated from soil.</title>
        <authorList>
            <person name="Jung H.-Y."/>
        </authorList>
    </citation>
    <scope>NUCLEOTIDE SEQUENCE [LARGE SCALE GENOMIC DNA]</scope>
    <source>
        <strain evidence="6 7">17J42-9</strain>
    </source>
</reference>
<proteinExistence type="predicted"/>
<dbReference type="SUPFAM" id="SSF48452">
    <property type="entry name" value="TPR-like"/>
    <property type="match status" value="1"/>
</dbReference>
<dbReference type="PROSITE" id="PS50005">
    <property type="entry name" value="TPR"/>
    <property type="match status" value="1"/>
</dbReference>
<dbReference type="SMART" id="SM00028">
    <property type="entry name" value="TPR"/>
    <property type="match status" value="4"/>
</dbReference>
<comment type="caution">
    <text evidence="6">The sequence shown here is derived from an EMBL/GenBank/DDBJ whole genome shotgun (WGS) entry which is preliminary data.</text>
</comment>
<gene>
    <name evidence="6" type="ORF">EWM59_00415</name>
</gene>
<dbReference type="EMBL" id="SEWF01000001">
    <property type="protein sequence ID" value="RYU97619.1"/>
    <property type="molecule type" value="Genomic_DNA"/>
</dbReference>
<dbReference type="PANTHER" id="PTHR44943">
    <property type="entry name" value="CELLULOSE SYNTHASE OPERON PROTEIN C"/>
    <property type="match status" value="1"/>
</dbReference>
<evidence type="ECO:0000313" key="6">
    <source>
        <dbReference type="EMBL" id="RYU97619.1"/>
    </source>
</evidence>
<keyword evidence="5" id="KW-0472">Membrane</keyword>
<feature type="repeat" description="TPR" evidence="3">
    <location>
        <begin position="207"/>
        <end position="240"/>
    </location>
</feature>
<dbReference type="Gene3D" id="1.25.40.10">
    <property type="entry name" value="Tetratricopeptide repeat domain"/>
    <property type="match status" value="1"/>
</dbReference>
<evidence type="ECO:0000313" key="7">
    <source>
        <dbReference type="Proteomes" id="UP000293162"/>
    </source>
</evidence>
<evidence type="ECO:0000256" key="4">
    <source>
        <dbReference type="SAM" id="MobiDB-lite"/>
    </source>
</evidence>
<keyword evidence="5" id="KW-1133">Transmembrane helix</keyword>
<dbReference type="InterPro" id="IPR011990">
    <property type="entry name" value="TPR-like_helical_dom_sf"/>
</dbReference>
<feature type="region of interest" description="Disordered" evidence="4">
    <location>
        <begin position="46"/>
        <end position="77"/>
    </location>
</feature>
<name>A0A4Q5M5Z3_9BACT</name>
<dbReference type="Proteomes" id="UP000293162">
    <property type="component" value="Unassembled WGS sequence"/>
</dbReference>
<dbReference type="PANTHER" id="PTHR44943:SF8">
    <property type="entry name" value="TPR REPEAT-CONTAINING PROTEIN MJ0263"/>
    <property type="match status" value="1"/>
</dbReference>
<dbReference type="AlphaFoldDB" id="A0A4Q5M5Z3"/>
<organism evidence="6 7">
    <name type="scientific">Emticicia agri</name>
    <dbReference type="NCBI Taxonomy" id="2492393"/>
    <lineage>
        <taxon>Bacteria</taxon>
        <taxon>Pseudomonadati</taxon>
        <taxon>Bacteroidota</taxon>
        <taxon>Cytophagia</taxon>
        <taxon>Cytophagales</taxon>
        <taxon>Leadbetterellaceae</taxon>
        <taxon>Emticicia</taxon>
    </lineage>
</organism>
<keyword evidence="7" id="KW-1185">Reference proteome</keyword>
<evidence type="ECO:0000256" key="5">
    <source>
        <dbReference type="SAM" id="Phobius"/>
    </source>
</evidence>
<evidence type="ECO:0000256" key="2">
    <source>
        <dbReference type="ARBA" id="ARBA00022803"/>
    </source>
</evidence>
<dbReference type="OrthoDB" id="1490552at2"/>
<evidence type="ECO:0000256" key="3">
    <source>
        <dbReference type="PROSITE-ProRule" id="PRU00339"/>
    </source>
</evidence>
<keyword evidence="2 3" id="KW-0802">TPR repeat</keyword>
<dbReference type="InterPro" id="IPR019734">
    <property type="entry name" value="TPR_rpt"/>
</dbReference>
<accession>A0A4Q5M5Z3</accession>
<dbReference type="InterPro" id="IPR051685">
    <property type="entry name" value="Ycf3/AcsC/BcsC/TPR_MFPF"/>
</dbReference>